<feature type="compositionally biased region" description="Acidic residues" evidence="4">
    <location>
        <begin position="772"/>
        <end position="784"/>
    </location>
</feature>
<dbReference type="Pfam" id="PF15554">
    <property type="entry name" value="FSIP1"/>
    <property type="match status" value="1"/>
</dbReference>
<feature type="region of interest" description="Disordered" evidence="4">
    <location>
        <begin position="30"/>
        <end position="98"/>
    </location>
</feature>
<accession>A0AAV7MGK0</accession>
<organism evidence="5 6">
    <name type="scientific">Pleurodeles waltl</name>
    <name type="common">Iberian ribbed newt</name>
    <dbReference type="NCBI Taxonomy" id="8319"/>
    <lineage>
        <taxon>Eukaryota</taxon>
        <taxon>Metazoa</taxon>
        <taxon>Chordata</taxon>
        <taxon>Craniata</taxon>
        <taxon>Vertebrata</taxon>
        <taxon>Euteleostomi</taxon>
        <taxon>Amphibia</taxon>
        <taxon>Batrachia</taxon>
        <taxon>Caudata</taxon>
        <taxon>Salamandroidea</taxon>
        <taxon>Salamandridae</taxon>
        <taxon>Pleurodelinae</taxon>
        <taxon>Pleurodeles</taxon>
    </lineage>
</organism>
<feature type="region of interest" description="Disordered" evidence="4">
    <location>
        <begin position="236"/>
        <end position="362"/>
    </location>
</feature>
<evidence type="ECO:0000313" key="5">
    <source>
        <dbReference type="EMBL" id="KAJ1102562.1"/>
    </source>
</evidence>
<comment type="caution">
    <text evidence="5">The sequence shown here is derived from an EMBL/GenBank/DDBJ whole genome shotgun (WGS) entry which is preliminary data.</text>
</comment>
<feature type="compositionally biased region" description="Low complexity" evidence="4">
    <location>
        <begin position="43"/>
        <end position="57"/>
    </location>
</feature>
<keyword evidence="6" id="KW-1185">Reference proteome</keyword>
<protein>
    <recommendedName>
        <fullName evidence="2">Fibrous sheath-interacting protein 1</fullName>
    </recommendedName>
</protein>
<feature type="compositionally biased region" description="Low complexity" evidence="4">
    <location>
        <begin position="179"/>
        <end position="197"/>
    </location>
</feature>
<dbReference type="PANTHER" id="PTHR22012">
    <property type="entry name" value="FIBROUS SHEATH INTERACTING PROTEIN 1"/>
    <property type="match status" value="1"/>
</dbReference>
<name>A0AAV7MGK0_PLEWA</name>
<evidence type="ECO:0000256" key="1">
    <source>
        <dbReference type="ARBA" id="ARBA00010495"/>
    </source>
</evidence>
<feature type="compositionally biased region" description="Basic and acidic residues" evidence="4">
    <location>
        <begin position="335"/>
        <end position="352"/>
    </location>
</feature>
<dbReference type="PANTHER" id="PTHR22012:SF2">
    <property type="entry name" value="FIBROUS SHEATH-INTERACTING PROTEIN 1"/>
    <property type="match status" value="1"/>
</dbReference>
<reference evidence="5" key="1">
    <citation type="journal article" date="2022" name="bioRxiv">
        <title>Sequencing and chromosome-scale assembly of the giantPleurodeles waltlgenome.</title>
        <authorList>
            <person name="Brown T."/>
            <person name="Elewa A."/>
            <person name="Iarovenko S."/>
            <person name="Subramanian E."/>
            <person name="Araus A.J."/>
            <person name="Petzold A."/>
            <person name="Susuki M."/>
            <person name="Suzuki K.-i.T."/>
            <person name="Hayashi T."/>
            <person name="Toyoda A."/>
            <person name="Oliveira C."/>
            <person name="Osipova E."/>
            <person name="Leigh N.D."/>
            <person name="Simon A."/>
            <person name="Yun M.H."/>
        </authorList>
    </citation>
    <scope>NUCLEOTIDE SEQUENCE</scope>
    <source>
        <strain evidence="5">20211129_DDA</strain>
        <tissue evidence="5">Liver</tissue>
    </source>
</reference>
<feature type="compositionally biased region" description="Low complexity" evidence="4">
    <location>
        <begin position="247"/>
        <end position="260"/>
    </location>
</feature>
<evidence type="ECO:0000256" key="3">
    <source>
        <dbReference type="ARBA" id="ARBA00023054"/>
    </source>
</evidence>
<comment type="similarity">
    <text evidence="1">Belongs to the FSIP1 family.</text>
</comment>
<feature type="region of interest" description="Disordered" evidence="4">
    <location>
        <begin position="454"/>
        <end position="496"/>
    </location>
</feature>
<dbReference type="Proteomes" id="UP001066276">
    <property type="component" value="Chromosome 9"/>
</dbReference>
<feature type="region of interest" description="Disordered" evidence="4">
    <location>
        <begin position="179"/>
        <end position="199"/>
    </location>
</feature>
<evidence type="ECO:0000256" key="4">
    <source>
        <dbReference type="SAM" id="MobiDB-lite"/>
    </source>
</evidence>
<dbReference type="AlphaFoldDB" id="A0AAV7MGK0"/>
<dbReference type="EMBL" id="JANPWB010000013">
    <property type="protein sequence ID" value="KAJ1102562.1"/>
    <property type="molecule type" value="Genomic_DNA"/>
</dbReference>
<feature type="compositionally biased region" description="Basic and acidic residues" evidence="4">
    <location>
        <begin position="473"/>
        <end position="484"/>
    </location>
</feature>
<proteinExistence type="inferred from homology"/>
<feature type="region of interest" description="Disordered" evidence="4">
    <location>
        <begin position="680"/>
        <end position="731"/>
    </location>
</feature>
<evidence type="ECO:0000313" key="6">
    <source>
        <dbReference type="Proteomes" id="UP001066276"/>
    </source>
</evidence>
<keyword evidence="3" id="KW-0175">Coiled coil</keyword>
<gene>
    <name evidence="5" type="ORF">NDU88_000011</name>
</gene>
<dbReference type="PRINTS" id="PR02075">
    <property type="entry name" value="FIBSHEATHIP1"/>
</dbReference>
<sequence length="784" mass="85750">MLVVLFCNDISRSELTAGGLAQSSRQAASLRAHGRRPRSELTAGGLAQSSRQAASLRAHGRRPRSELTAGGLAQSSRQAASLRAHGRRPRSELTAGGLAQSSLLTHTDHCRLPQTERTLPTASERWYNPYITTLYIISGKRNTVRKENIKFKMYLKESGIAVLPVMDIVKGSLDEISRPASISRSRSGSRASTASSSEKPKLNLVVGSLEVLPPEPSLSKVSPSLSENIWSSAESSFNSSCDEMDMSSQSSIRGSRGGTSPLQPAEGKVTDHSRRRTPSLQTSEGKESDHGRRGTPPLHPAEGKETGHGRIGTPPLQSSENIVNYVDHTTASPDQHSELNSKKASDAKPHEASDEENTDPQLAEAVRKMKTLDKILAKKQVREKEVKYLGQQMRKKLWEELQSATSPEAQESHEETLNTRKFLVLTPQVHDVTDADSLEEELTFTPVFHTQIPADEGDWTRAPNSLDSHHHRNDLNDMSHDSEKPPSVPRKRSRVKTNKRDFIKRNIELARDAGHPVVLMDDEKQRIEDLLKDVEDDAVDPEALVEVSRWVMPGEGYTPEPEEHKLLAKIDAELQAVLSAKEFAAIRSSCTSIQNTSNQDSSSLMSEIEDGELFESAEEVLPGELVLRLTKEERLQQARLRDIDHELETLGQSLNSPGPPGLSEQHLRALLSECWSQRGGSTVSLPVPEAQSPPMGGLDTPHASGTREEEEASGIGSPSRDGGDDGDSAQLGYYMAQALRVRQFSKPSFLAEPPTCPDADEEGGGETLEGPGGDDFELEDVAGD</sequence>
<feature type="region of interest" description="Disordered" evidence="4">
    <location>
        <begin position="745"/>
        <end position="784"/>
    </location>
</feature>
<evidence type="ECO:0000256" key="2">
    <source>
        <dbReference type="ARBA" id="ARBA00019480"/>
    </source>
</evidence>
<feature type="compositionally biased region" description="Polar residues" evidence="4">
    <location>
        <begin position="315"/>
        <end position="334"/>
    </location>
</feature>
<feature type="compositionally biased region" description="Low complexity" evidence="4">
    <location>
        <begin position="69"/>
        <end position="83"/>
    </location>
</feature>
<dbReference type="InterPro" id="IPR026246">
    <property type="entry name" value="Fsip1"/>
</dbReference>